<evidence type="ECO:0000313" key="1">
    <source>
        <dbReference type="EMBL" id="VCW97132.1"/>
    </source>
</evidence>
<dbReference type="Proteomes" id="UP000269945">
    <property type="component" value="Unassembled WGS sequence"/>
</dbReference>
<evidence type="ECO:0000313" key="2">
    <source>
        <dbReference type="Proteomes" id="UP000269945"/>
    </source>
</evidence>
<dbReference type="AlphaFoldDB" id="A0A9X9LV45"/>
<dbReference type="EMBL" id="CYRY02020701">
    <property type="protein sequence ID" value="VCW97132.1"/>
    <property type="molecule type" value="Genomic_DNA"/>
</dbReference>
<name>A0A9X9LV45_GULGU</name>
<gene>
    <name evidence="1" type="ORF">BN2614_LOCUS3</name>
</gene>
<reference evidence="1 2" key="1">
    <citation type="submission" date="2018-10" db="EMBL/GenBank/DDBJ databases">
        <authorList>
            <person name="Ekblom R."/>
            <person name="Jareborg N."/>
        </authorList>
    </citation>
    <scope>NUCLEOTIDE SEQUENCE [LARGE SCALE GENOMIC DNA]</scope>
    <source>
        <tissue evidence="1">Muscle</tissue>
    </source>
</reference>
<comment type="caution">
    <text evidence="1">The sequence shown here is derived from an EMBL/GenBank/DDBJ whole genome shotgun (WGS) entry which is preliminary data.</text>
</comment>
<organism evidence="1 2">
    <name type="scientific">Gulo gulo</name>
    <name type="common">Wolverine</name>
    <name type="synonym">Gluton</name>
    <dbReference type="NCBI Taxonomy" id="48420"/>
    <lineage>
        <taxon>Eukaryota</taxon>
        <taxon>Metazoa</taxon>
        <taxon>Chordata</taxon>
        <taxon>Craniata</taxon>
        <taxon>Vertebrata</taxon>
        <taxon>Euteleostomi</taxon>
        <taxon>Mammalia</taxon>
        <taxon>Eutheria</taxon>
        <taxon>Laurasiatheria</taxon>
        <taxon>Carnivora</taxon>
        <taxon>Caniformia</taxon>
        <taxon>Musteloidea</taxon>
        <taxon>Mustelidae</taxon>
        <taxon>Guloninae</taxon>
        <taxon>Gulo</taxon>
    </lineage>
</organism>
<accession>A0A9X9LV45</accession>
<sequence length="64" mass="6402">MNNRKGDAKILHSALQTGVNSHQQLQEVGHGIGRCSGGVGHAGISPCAGSGHPALISTFLTLGG</sequence>
<keyword evidence="2" id="KW-1185">Reference proteome</keyword>
<proteinExistence type="predicted"/>
<protein>
    <submittedName>
        <fullName evidence="1">Uncharacterized protein</fullName>
    </submittedName>
</protein>